<dbReference type="EMBL" id="JADGJW010000142">
    <property type="protein sequence ID" value="KAJ3223142.1"/>
    <property type="molecule type" value="Genomic_DNA"/>
</dbReference>
<dbReference type="SUPFAM" id="SSF81383">
    <property type="entry name" value="F-box domain"/>
    <property type="match status" value="1"/>
</dbReference>
<evidence type="ECO:0000313" key="3">
    <source>
        <dbReference type="Proteomes" id="UP001211065"/>
    </source>
</evidence>
<dbReference type="InterPro" id="IPR001810">
    <property type="entry name" value="F-box_dom"/>
</dbReference>
<reference evidence="2" key="1">
    <citation type="submission" date="2020-05" db="EMBL/GenBank/DDBJ databases">
        <title>Phylogenomic resolution of chytrid fungi.</title>
        <authorList>
            <person name="Stajich J.E."/>
            <person name="Amses K."/>
            <person name="Simmons R."/>
            <person name="Seto K."/>
            <person name="Myers J."/>
            <person name="Bonds A."/>
            <person name="Quandt C.A."/>
            <person name="Barry K."/>
            <person name="Liu P."/>
            <person name="Grigoriev I."/>
            <person name="Longcore J.E."/>
            <person name="James T.Y."/>
        </authorList>
    </citation>
    <scope>NUCLEOTIDE SEQUENCE</scope>
    <source>
        <strain evidence="2">JEL0476</strain>
    </source>
</reference>
<proteinExistence type="predicted"/>
<evidence type="ECO:0000313" key="2">
    <source>
        <dbReference type="EMBL" id="KAJ3223142.1"/>
    </source>
</evidence>
<dbReference type="AlphaFoldDB" id="A0AAD5U3P7"/>
<gene>
    <name evidence="2" type="ORF">HK099_001489</name>
</gene>
<protein>
    <recommendedName>
        <fullName evidence="1">F-box domain-containing protein</fullName>
    </recommendedName>
</protein>
<comment type="caution">
    <text evidence="2">The sequence shown here is derived from an EMBL/GenBank/DDBJ whole genome shotgun (WGS) entry which is preliminary data.</text>
</comment>
<sequence>MLTFTQFPVEILLEIFFQLDCNDLNAFSLTCIKFLKISRDPHSVANLIIKKFSNSTKLSVCKSVLYLLNRNTASKSLQVVVPTNPRITYSRPFHEEYPQQPFRNRRIYAGRNTELLGASVPIVANELNNGIKSFAKAFTVKVCVVLLRRGAIIPRFLFQLIIKDVSLIPPDLFSFLVGLGLQLYGCNVEFHSDDHASVTKIVMDAVLAHWVRDANNANNYTAIIGNPVAKASPELALLRKIIKEYKYMPLNVGGRNNNNISYLLFKLANMEMQLIDEMKSNGFDLSTVNDDVLKWVLRRQTGSPLESLQTFLRHGFELTPDVIIHGLQLGRSDILEALRALICQKDLQNHAEEIVLDLLGPKKVYTTDGILDYIRSSFNISDNLVGEALLGVSKDSAYQTRPFPQEHPATAWKWTLRHYGPSHPFTLASFDDILMKLAAGPASHCCLRSLPDQFLSAGLKFQPKHLKYFVQMAVSSEMDSLLDHLFDLLRLQLTATHYSERKKWNQSLLEADVDQGILNKILGKMDTALSNRRSKRLKKSHDY</sequence>
<feature type="domain" description="F-box" evidence="1">
    <location>
        <begin position="1"/>
        <end position="52"/>
    </location>
</feature>
<organism evidence="2 3">
    <name type="scientific">Clydaea vesicula</name>
    <dbReference type="NCBI Taxonomy" id="447962"/>
    <lineage>
        <taxon>Eukaryota</taxon>
        <taxon>Fungi</taxon>
        <taxon>Fungi incertae sedis</taxon>
        <taxon>Chytridiomycota</taxon>
        <taxon>Chytridiomycota incertae sedis</taxon>
        <taxon>Chytridiomycetes</taxon>
        <taxon>Lobulomycetales</taxon>
        <taxon>Lobulomycetaceae</taxon>
        <taxon>Clydaea</taxon>
    </lineage>
</organism>
<dbReference type="PROSITE" id="PS50181">
    <property type="entry name" value="FBOX"/>
    <property type="match status" value="1"/>
</dbReference>
<dbReference type="Proteomes" id="UP001211065">
    <property type="component" value="Unassembled WGS sequence"/>
</dbReference>
<dbReference type="CDD" id="cd09917">
    <property type="entry name" value="F-box_SF"/>
    <property type="match status" value="1"/>
</dbReference>
<evidence type="ECO:0000259" key="1">
    <source>
        <dbReference type="PROSITE" id="PS50181"/>
    </source>
</evidence>
<name>A0AAD5U3P7_9FUNG</name>
<keyword evidence="3" id="KW-1185">Reference proteome</keyword>
<dbReference type="InterPro" id="IPR036047">
    <property type="entry name" value="F-box-like_dom_sf"/>
</dbReference>
<accession>A0AAD5U3P7</accession>
<dbReference type="Pfam" id="PF00646">
    <property type="entry name" value="F-box"/>
    <property type="match status" value="1"/>
</dbReference>